<protein>
    <submittedName>
        <fullName evidence="1">Uncharacterized protein</fullName>
    </submittedName>
</protein>
<dbReference type="AlphaFoldDB" id="A0A6G0YQ01"/>
<dbReference type="Proteomes" id="UP000478052">
    <property type="component" value="Unassembled WGS sequence"/>
</dbReference>
<proteinExistence type="predicted"/>
<dbReference type="EMBL" id="VUJU01002935">
    <property type="protein sequence ID" value="KAF0759630.1"/>
    <property type="molecule type" value="Genomic_DNA"/>
</dbReference>
<keyword evidence="2" id="KW-1185">Reference proteome</keyword>
<comment type="caution">
    <text evidence="1">The sequence shown here is derived from an EMBL/GenBank/DDBJ whole genome shotgun (WGS) entry which is preliminary data.</text>
</comment>
<gene>
    <name evidence="1" type="ORF">FWK35_00018592</name>
</gene>
<evidence type="ECO:0000313" key="2">
    <source>
        <dbReference type="Proteomes" id="UP000478052"/>
    </source>
</evidence>
<organism evidence="1 2">
    <name type="scientific">Aphis craccivora</name>
    <name type="common">Cowpea aphid</name>
    <dbReference type="NCBI Taxonomy" id="307492"/>
    <lineage>
        <taxon>Eukaryota</taxon>
        <taxon>Metazoa</taxon>
        <taxon>Ecdysozoa</taxon>
        <taxon>Arthropoda</taxon>
        <taxon>Hexapoda</taxon>
        <taxon>Insecta</taxon>
        <taxon>Pterygota</taxon>
        <taxon>Neoptera</taxon>
        <taxon>Paraneoptera</taxon>
        <taxon>Hemiptera</taxon>
        <taxon>Sternorrhyncha</taxon>
        <taxon>Aphidomorpha</taxon>
        <taxon>Aphidoidea</taxon>
        <taxon>Aphididae</taxon>
        <taxon>Aphidini</taxon>
        <taxon>Aphis</taxon>
        <taxon>Aphis</taxon>
    </lineage>
</organism>
<evidence type="ECO:0000313" key="1">
    <source>
        <dbReference type="EMBL" id="KAF0759630.1"/>
    </source>
</evidence>
<name>A0A6G0YQ01_APHCR</name>
<sequence length="194" mass="23208">MVRSFRHGCRASSSVVIWWLIRKAQELRLGRSLGRIECDFNHIKNLVFKYENMPLMIYTFLQKLISYYRGKINACETIIDELEETNDKLLFHDETKGNYEYNIHVTYTCLIITTLGPKDLSLYYADWKPITSRYFKWTNVVKPLYDRMEIEEKQLNDETLKINNAKFKTPQLKLNNFITFYLVQAHKEETLLMI</sequence>
<accession>A0A6G0YQ01</accession>
<reference evidence="1 2" key="1">
    <citation type="submission" date="2019-08" db="EMBL/GenBank/DDBJ databases">
        <title>Whole genome of Aphis craccivora.</title>
        <authorList>
            <person name="Voronova N.V."/>
            <person name="Shulinski R.S."/>
            <person name="Bandarenka Y.V."/>
            <person name="Zhorov D.G."/>
            <person name="Warner D."/>
        </authorList>
    </citation>
    <scope>NUCLEOTIDE SEQUENCE [LARGE SCALE GENOMIC DNA]</scope>
    <source>
        <strain evidence="1">180601</strain>
        <tissue evidence="1">Whole Body</tissue>
    </source>
</reference>